<evidence type="ECO:0000313" key="4">
    <source>
        <dbReference type="Proteomes" id="UP000276741"/>
    </source>
</evidence>
<keyword evidence="1" id="KW-1133">Transmembrane helix</keyword>
<evidence type="ECO:0000313" key="3">
    <source>
        <dbReference type="EMBL" id="GGU02121.1"/>
    </source>
</evidence>
<accession>A0A348B638</accession>
<keyword evidence="4" id="KW-1185">Reference proteome</keyword>
<dbReference type="AlphaFoldDB" id="A0A348B638"/>
<sequence>MERRRNRAAYLLVLFTLGLSLAEGRKLIALVLPPLALLHGLTVDLTYSRMLSRKMSFRDWALLTINGLPYLFLLTPYVLVPASIFLLAIALSYARFSVLPQVLGTAGLPLLYLPWVSIVGAISPLDLRIYLLWGAYGLVEALYVEYKLPHRRVGSWWLRGTWLAFLFVFLPLTSPFPILWLSLVEPTLRFLRPGPKLTSGTEIRRLGKAGARRTGLMFAFLLGTEVLQRFLPSLLHM</sequence>
<keyword evidence="1" id="KW-0472">Membrane</keyword>
<protein>
    <submittedName>
        <fullName evidence="2">Uncharacterized protein</fullName>
    </submittedName>
</protein>
<reference evidence="3" key="4">
    <citation type="submission" date="2020-09" db="EMBL/GenBank/DDBJ databases">
        <authorList>
            <person name="Sun Q."/>
            <person name="Ohkuma M."/>
        </authorList>
    </citation>
    <scope>NUCLEOTIDE SEQUENCE</scope>
    <source>
        <strain evidence="3">JCM 31740</strain>
    </source>
</reference>
<dbReference type="EMBL" id="BMQS01000021">
    <property type="protein sequence ID" value="GGU02121.1"/>
    <property type="molecule type" value="Genomic_DNA"/>
</dbReference>
<feature type="transmembrane region" description="Helical" evidence="1">
    <location>
        <begin position="102"/>
        <end position="122"/>
    </location>
</feature>
<dbReference type="Proteomes" id="UP000616143">
    <property type="component" value="Unassembled WGS sequence"/>
</dbReference>
<feature type="transmembrane region" description="Helical" evidence="1">
    <location>
        <begin position="71"/>
        <end position="96"/>
    </location>
</feature>
<reference evidence="3" key="1">
    <citation type="journal article" date="2014" name="Int. J. Syst. Evol. Microbiol.">
        <title>Complete genome sequence of Corynebacterium casei LMG S-19264T (=DSM 44701T), isolated from a smear-ripened cheese.</title>
        <authorList>
            <consortium name="US DOE Joint Genome Institute (JGI-PGF)"/>
            <person name="Walter F."/>
            <person name="Albersmeier A."/>
            <person name="Kalinowski J."/>
            <person name="Ruckert C."/>
        </authorList>
    </citation>
    <scope>NUCLEOTIDE SEQUENCE</scope>
    <source>
        <strain evidence="3">JCM 31740</strain>
    </source>
</reference>
<gene>
    <name evidence="3" type="ORF">GCM10007116_19060</name>
    <name evidence="2" type="ORF">HS1genome_2029</name>
</gene>
<reference evidence="2" key="3">
    <citation type="journal article" date="2019" name="BMC Res. Notes">
        <title>Complete genome sequence of the Sulfodiicoccus acidiphilus strain HS-1T, the first crenarchaeon that lacks polB3, isolated from an acidic hot spring in Ohwaku-dani, Hakone, Japan.</title>
        <authorList>
            <person name="Sakai H.D."/>
            <person name="Kurosawa N."/>
        </authorList>
    </citation>
    <scope>NUCLEOTIDE SEQUENCE</scope>
    <source>
        <strain evidence="2">HS-1</strain>
    </source>
</reference>
<dbReference type="Proteomes" id="UP000276741">
    <property type="component" value="Chromosome"/>
</dbReference>
<feature type="transmembrane region" description="Helical" evidence="1">
    <location>
        <begin position="162"/>
        <end position="183"/>
    </location>
</feature>
<reference evidence="4" key="2">
    <citation type="submission" date="2018-04" db="EMBL/GenBank/DDBJ databases">
        <title>Complete genome sequence of Sulfodiicoccus acidiphilus strain HS-1.</title>
        <authorList>
            <person name="Sakai H.D."/>
            <person name="Kurosawa N."/>
        </authorList>
    </citation>
    <scope>NUCLEOTIDE SEQUENCE [LARGE SCALE GENOMIC DNA]</scope>
    <source>
        <strain evidence="4">HS-1</strain>
    </source>
</reference>
<proteinExistence type="predicted"/>
<evidence type="ECO:0000256" key="1">
    <source>
        <dbReference type="SAM" id="Phobius"/>
    </source>
</evidence>
<evidence type="ECO:0000313" key="2">
    <source>
        <dbReference type="EMBL" id="BBD73640.1"/>
    </source>
</evidence>
<feature type="transmembrane region" description="Helical" evidence="1">
    <location>
        <begin position="34"/>
        <end position="51"/>
    </location>
</feature>
<dbReference type="GeneID" id="38667495"/>
<name>A0A348B638_9CREN</name>
<dbReference type="EMBL" id="AP018553">
    <property type="protein sequence ID" value="BBD73640.1"/>
    <property type="molecule type" value="Genomic_DNA"/>
</dbReference>
<dbReference type="KEGG" id="sacd:HS1genome_2029"/>
<dbReference type="OrthoDB" id="44073at2157"/>
<dbReference type="RefSeq" id="WP_126450920.1">
    <property type="nucleotide sequence ID" value="NZ_AP018553.1"/>
</dbReference>
<feature type="transmembrane region" description="Helical" evidence="1">
    <location>
        <begin position="129"/>
        <end position="146"/>
    </location>
</feature>
<keyword evidence="1" id="KW-0812">Transmembrane</keyword>
<organism evidence="2 4">
    <name type="scientific">Sulfodiicoccus acidiphilus</name>
    <dbReference type="NCBI Taxonomy" id="1670455"/>
    <lineage>
        <taxon>Archaea</taxon>
        <taxon>Thermoproteota</taxon>
        <taxon>Thermoprotei</taxon>
        <taxon>Sulfolobales</taxon>
        <taxon>Sulfolobaceae</taxon>
        <taxon>Sulfodiicoccus</taxon>
    </lineage>
</organism>